<evidence type="ECO:0000313" key="1">
    <source>
        <dbReference type="EMBL" id="BFP49232.1"/>
    </source>
</evidence>
<organism evidence="1">
    <name type="scientific">Kitasatospora sp. CMC57</name>
    <dbReference type="NCBI Taxonomy" id="3231513"/>
    <lineage>
        <taxon>Bacteria</taxon>
        <taxon>Bacillati</taxon>
        <taxon>Actinomycetota</taxon>
        <taxon>Actinomycetes</taxon>
        <taxon>Kitasatosporales</taxon>
        <taxon>Streptomycetaceae</taxon>
        <taxon>Kitasatospora</taxon>
    </lineage>
</organism>
<proteinExistence type="predicted"/>
<accession>A0AB33K393</accession>
<reference evidence="1" key="1">
    <citation type="submission" date="2024-07" db="EMBL/GenBank/DDBJ databases">
        <title>Complete genome sequences of cellulolytic bacteria, Kitasatospora sp. CMC57 and Streptomyces sp. CMC78, isolated from Japanese agricultural soil.</title>
        <authorList>
            <person name="Hashimoto T."/>
            <person name="Ito M."/>
            <person name="Iwamoto M."/>
            <person name="Fukahori D."/>
            <person name="Shoda T."/>
            <person name="Sakoda M."/>
            <person name="Morohoshi T."/>
            <person name="Mitsuboshi M."/>
            <person name="Nishizawa T."/>
        </authorList>
    </citation>
    <scope>NUCLEOTIDE SEQUENCE</scope>
    <source>
        <strain evidence="1">CMC57</strain>
    </source>
</reference>
<protein>
    <submittedName>
        <fullName evidence="1">Uncharacterized protein</fullName>
    </submittedName>
</protein>
<gene>
    <name evidence="1" type="ORF">KCMC57_56000</name>
</gene>
<dbReference type="EMBL" id="AP035881">
    <property type="protein sequence ID" value="BFP49232.1"/>
    <property type="molecule type" value="Genomic_DNA"/>
</dbReference>
<name>A0AB33K393_9ACTN</name>
<dbReference type="AlphaFoldDB" id="A0AB33K393"/>
<sequence>MHQKMKRLQVGEAEGWGVFGGAVVGAGDGGAGAGAGGVVAGPGGAAEAGPVDGPAVGRVVLGRMVAVGEGLALGAADEGARVGVAAPEGVAVGWS</sequence>